<dbReference type="GO" id="GO:0000460">
    <property type="term" value="P:maturation of 5.8S rRNA"/>
    <property type="evidence" value="ECO:0007669"/>
    <property type="project" value="TreeGrafter"/>
</dbReference>
<dbReference type="Proteomes" id="UP000681967">
    <property type="component" value="Unassembled WGS sequence"/>
</dbReference>
<dbReference type="GO" id="GO:0005634">
    <property type="term" value="C:nucleus"/>
    <property type="evidence" value="ECO:0007669"/>
    <property type="project" value="TreeGrafter"/>
</dbReference>
<feature type="non-terminal residue" evidence="6">
    <location>
        <position position="1"/>
    </location>
</feature>
<evidence type="ECO:0000256" key="1">
    <source>
        <dbReference type="ARBA" id="ARBA00022741"/>
    </source>
</evidence>
<dbReference type="EMBL" id="CAJOBJ010182078">
    <property type="protein sequence ID" value="CAF4922008.1"/>
    <property type="molecule type" value="Genomic_DNA"/>
</dbReference>
<keyword evidence="2" id="KW-0378">Hydrolase</keyword>
<evidence type="ECO:0000256" key="2">
    <source>
        <dbReference type="ARBA" id="ARBA00022801"/>
    </source>
</evidence>
<evidence type="ECO:0000256" key="3">
    <source>
        <dbReference type="ARBA" id="ARBA00022806"/>
    </source>
</evidence>
<dbReference type="AlphaFoldDB" id="A0A8S3CD49"/>
<evidence type="ECO:0000256" key="4">
    <source>
        <dbReference type="ARBA" id="ARBA00022840"/>
    </source>
</evidence>
<gene>
    <name evidence="5" type="ORF">BYL167_LOCUS37148</name>
    <name evidence="6" type="ORF">GIL414_LOCUS50161</name>
    <name evidence="7" type="ORF">GIL414_LOCUS52862</name>
</gene>
<dbReference type="EMBL" id="CAJOBH010083167">
    <property type="protein sequence ID" value="CAF4526892.1"/>
    <property type="molecule type" value="Genomic_DNA"/>
</dbReference>
<dbReference type="EMBL" id="CAJOBJ010166520">
    <property type="protein sequence ID" value="CAF4866605.1"/>
    <property type="molecule type" value="Genomic_DNA"/>
</dbReference>
<protein>
    <recommendedName>
        <fullName evidence="9">Helicase C-terminal domain-containing protein</fullName>
    </recommendedName>
</protein>
<dbReference type="GO" id="GO:0004386">
    <property type="term" value="F:helicase activity"/>
    <property type="evidence" value="ECO:0007669"/>
    <property type="project" value="UniProtKB-KW"/>
</dbReference>
<proteinExistence type="predicted"/>
<keyword evidence="1" id="KW-0547">Nucleotide-binding</keyword>
<dbReference type="InterPro" id="IPR050699">
    <property type="entry name" value="RNA-DNA_Helicase"/>
</dbReference>
<evidence type="ECO:0000313" key="5">
    <source>
        <dbReference type="EMBL" id="CAF4526892.1"/>
    </source>
</evidence>
<dbReference type="PANTHER" id="PTHR12131:SF7">
    <property type="entry name" value="EXOSOME RNA HELICASE MTR4"/>
    <property type="match status" value="1"/>
</dbReference>
<dbReference type="GO" id="GO:0005524">
    <property type="term" value="F:ATP binding"/>
    <property type="evidence" value="ECO:0007669"/>
    <property type="project" value="UniProtKB-KW"/>
</dbReference>
<evidence type="ECO:0008006" key="9">
    <source>
        <dbReference type="Google" id="ProtNLM"/>
    </source>
</evidence>
<organism evidence="6 8">
    <name type="scientific">Rotaria magnacalcarata</name>
    <dbReference type="NCBI Taxonomy" id="392030"/>
    <lineage>
        <taxon>Eukaryota</taxon>
        <taxon>Metazoa</taxon>
        <taxon>Spiralia</taxon>
        <taxon>Gnathifera</taxon>
        <taxon>Rotifera</taxon>
        <taxon>Eurotatoria</taxon>
        <taxon>Bdelloidea</taxon>
        <taxon>Philodinida</taxon>
        <taxon>Philodinidae</taxon>
        <taxon>Rotaria</taxon>
    </lineage>
</organism>
<name>A0A8S3CD49_9BILA</name>
<dbReference type="Gene3D" id="3.40.50.300">
    <property type="entry name" value="P-loop containing nucleotide triphosphate hydrolases"/>
    <property type="match status" value="1"/>
</dbReference>
<comment type="caution">
    <text evidence="6">The sequence shown here is derived from an EMBL/GenBank/DDBJ whole genome shotgun (WGS) entry which is preliminary data.</text>
</comment>
<evidence type="ECO:0000313" key="7">
    <source>
        <dbReference type="EMBL" id="CAF4922008.1"/>
    </source>
</evidence>
<dbReference type="SUPFAM" id="SSF52540">
    <property type="entry name" value="P-loop containing nucleoside triphosphate hydrolases"/>
    <property type="match status" value="1"/>
</dbReference>
<dbReference type="Proteomes" id="UP000681720">
    <property type="component" value="Unassembled WGS sequence"/>
</dbReference>
<dbReference type="PANTHER" id="PTHR12131">
    <property type="entry name" value="ATP-DEPENDENT RNA AND DNA HELICASE"/>
    <property type="match status" value="1"/>
</dbReference>
<feature type="non-terminal residue" evidence="6">
    <location>
        <position position="77"/>
    </location>
</feature>
<keyword evidence="3" id="KW-0347">Helicase</keyword>
<evidence type="ECO:0000313" key="6">
    <source>
        <dbReference type="EMBL" id="CAF4866605.1"/>
    </source>
</evidence>
<accession>A0A8S3CD49</accession>
<dbReference type="InterPro" id="IPR027417">
    <property type="entry name" value="P-loop_NTPase"/>
</dbReference>
<dbReference type="GO" id="GO:0016787">
    <property type="term" value="F:hydrolase activity"/>
    <property type="evidence" value="ECO:0007669"/>
    <property type="project" value="UniProtKB-KW"/>
</dbReference>
<reference evidence="6" key="1">
    <citation type="submission" date="2021-02" db="EMBL/GenBank/DDBJ databases">
        <authorList>
            <person name="Nowell W R."/>
        </authorList>
    </citation>
    <scope>NUCLEOTIDE SEQUENCE</scope>
</reference>
<sequence length="77" mass="8604">DKKLPQINTVLPLLKKGVGIHHSGLLPIIKETIEILFGEGLIKALFATETFSMGLNMPARTVLFTTARKFDGKELRW</sequence>
<keyword evidence="4" id="KW-0067">ATP-binding</keyword>
<evidence type="ECO:0000313" key="8">
    <source>
        <dbReference type="Proteomes" id="UP000681720"/>
    </source>
</evidence>